<reference evidence="2 3" key="1">
    <citation type="submission" date="2024-01" db="EMBL/GenBank/DDBJ databases">
        <title>The genomes of 5 underutilized Papilionoideae crops provide insights into root nodulation and disease resistanc.</title>
        <authorList>
            <person name="Yuan L."/>
        </authorList>
    </citation>
    <scope>NUCLEOTIDE SEQUENCE [LARGE SCALE GENOMIC DNA]</scope>
    <source>
        <strain evidence="2">ZHUSHIDOU_FW_LH</strain>
        <tissue evidence="2">Leaf</tissue>
    </source>
</reference>
<proteinExistence type="predicted"/>
<gene>
    <name evidence="2" type="ORF">RIF29_24856</name>
</gene>
<keyword evidence="3" id="KW-1185">Reference proteome</keyword>
<feature type="transmembrane region" description="Helical" evidence="1">
    <location>
        <begin position="68"/>
        <end position="90"/>
    </location>
</feature>
<feature type="transmembrane region" description="Helical" evidence="1">
    <location>
        <begin position="96"/>
        <end position="118"/>
    </location>
</feature>
<evidence type="ECO:0000313" key="2">
    <source>
        <dbReference type="EMBL" id="KAK7259254.1"/>
    </source>
</evidence>
<comment type="caution">
    <text evidence="2">The sequence shown here is derived from an EMBL/GenBank/DDBJ whole genome shotgun (WGS) entry which is preliminary data.</text>
</comment>
<keyword evidence="1" id="KW-0812">Transmembrane</keyword>
<keyword evidence="1" id="KW-0472">Membrane</keyword>
<evidence type="ECO:0000256" key="1">
    <source>
        <dbReference type="SAM" id="Phobius"/>
    </source>
</evidence>
<evidence type="ECO:0000313" key="3">
    <source>
        <dbReference type="Proteomes" id="UP001372338"/>
    </source>
</evidence>
<name>A0AAN9HZA2_CROPI</name>
<sequence>MKAISSSPFDDTALFLTSFNGGGWSTRFLFISTFDGGGTIRHRLHQLGSRWCVLETFRLLHILLSPSYPLISFVPVICFGTLFLSNLSLFTATSNLIHTVMIAWIEFLLMKGVIAFIAKGYTDYDSRWSY</sequence>
<keyword evidence="1" id="KW-1133">Transmembrane helix</keyword>
<accession>A0AAN9HZA2</accession>
<dbReference type="AlphaFoldDB" id="A0AAN9HZA2"/>
<organism evidence="2 3">
    <name type="scientific">Crotalaria pallida</name>
    <name type="common">Smooth rattlebox</name>
    <name type="synonym">Crotalaria striata</name>
    <dbReference type="NCBI Taxonomy" id="3830"/>
    <lineage>
        <taxon>Eukaryota</taxon>
        <taxon>Viridiplantae</taxon>
        <taxon>Streptophyta</taxon>
        <taxon>Embryophyta</taxon>
        <taxon>Tracheophyta</taxon>
        <taxon>Spermatophyta</taxon>
        <taxon>Magnoliopsida</taxon>
        <taxon>eudicotyledons</taxon>
        <taxon>Gunneridae</taxon>
        <taxon>Pentapetalae</taxon>
        <taxon>rosids</taxon>
        <taxon>fabids</taxon>
        <taxon>Fabales</taxon>
        <taxon>Fabaceae</taxon>
        <taxon>Papilionoideae</taxon>
        <taxon>50 kb inversion clade</taxon>
        <taxon>genistoids sensu lato</taxon>
        <taxon>core genistoids</taxon>
        <taxon>Crotalarieae</taxon>
        <taxon>Crotalaria</taxon>
    </lineage>
</organism>
<dbReference type="EMBL" id="JAYWIO010000005">
    <property type="protein sequence ID" value="KAK7259254.1"/>
    <property type="molecule type" value="Genomic_DNA"/>
</dbReference>
<protein>
    <submittedName>
        <fullName evidence="2">Uncharacterized protein</fullName>
    </submittedName>
</protein>
<dbReference type="Proteomes" id="UP001372338">
    <property type="component" value="Unassembled WGS sequence"/>
</dbReference>